<dbReference type="InterPro" id="IPR013078">
    <property type="entry name" value="His_Pase_superF_clade-1"/>
</dbReference>
<dbReference type="Pfam" id="PF00300">
    <property type="entry name" value="His_Phos_1"/>
    <property type="match status" value="1"/>
</dbReference>
<evidence type="ECO:0000313" key="2">
    <source>
        <dbReference type="EMBL" id="MDA0136789.1"/>
    </source>
</evidence>
<name>A0ABT4RE22_9ACTN</name>
<organism evidence="2 3">
    <name type="scientific">Solirubrobacter deserti</name>
    <dbReference type="NCBI Taxonomy" id="2282478"/>
    <lineage>
        <taxon>Bacteria</taxon>
        <taxon>Bacillati</taxon>
        <taxon>Actinomycetota</taxon>
        <taxon>Thermoleophilia</taxon>
        <taxon>Solirubrobacterales</taxon>
        <taxon>Solirubrobacteraceae</taxon>
        <taxon>Solirubrobacter</taxon>
    </lineage>
</organism>
<feature type="compositionally biased region" description="Basic and acidic residues" evidence="1">
    <location>
        <begin position="197"/>
        <end position="208"/>
    </location>
</feature>
<protein>
    <submittedName>
        <fullName evidence="2">Histidine phosphatase family protein</fullName>
    </submittedName>
</protein>
<dbReference type="EMBL" id="JAPCID010000006">
    <property type="protein sequence ID" value="MDA0136789.1"/>
    <property type="molecule type" value="Genomic_DNA"/>
</dbReference>
<evidence type="ECO:0000256" key="1">
    <source>
        <dbReference type="SAM" id="MobiDB-lite"/>
    </source>
</evidence>
<dbReference type="Gene3D" id="3.40.50.1240">
    <property type="entry name" value="Phosphoglycerate mutase-like"/>
    <property type="match status" value="1"/>
</dbReference>
<dbReference type="PANTHER" id="PTHR48100">
    <property type="entry name" value="BROAD-SPECIFICITY PHOSPHATASE YOR283W-RELATED"/>
    <property type="match status" value="1"/>
</dbReference>
<dbReference type="Proteomes" id="UP001147700">
    <property type="component" value="Unassembled WGS sequence"/>
</dbReference>
<comment type="caution">
    <text evidence="2">The sequence shown here is derived from an EMBL/GenBank/DDBJ whole genome shotgun (WGS) entry which is preliminary data.</text>
</comment>
<sequence>MRRLLLVRHASTAAVRAAAFGADEDLDAAGVDAASRLAARLPRGEVIVSPARRAAQTAAGLTVSAVEPALAECDFGAWAGRPLAEIAAEAPDDVRAWMTDPDAAPHGGESLSALLARVRAWLAAQAELDGTAIAITHGGVVKAAVVVALDAPPSAFWRIDVSPLAITELHAHDGRWTVTRVNDREDTRAFSNPAKPRVSERSRGEVGV</sequence>
<accession>A0ABT4RE22</accession>
<evidence type="ECO:0000313" key="3">
    <source>
        <dbReference type="Proteomes" id="UP001147700"/>
    </source>
</evidence>
<dbReference type="InterPro" id="IPR050275">
    <property type="entry name" value="PGM_Phosphatase"/>
</dbReference>
<reference evidence="2" key="1">
    <citation type="submission" date="2022-10" db="EMBL/GenBank/DDBJ databases">
        <title>The WGS of Solirubrobacter sp. CPCC 204708.</title>
        <authorList>
            <person name="Jiang Z."/>
        </authorList>
    </citation>
    <scope>NUCLEOTIDE SEQUENCE</scope>
    <source>
        <strain evidence="2">CPCC 204708</strain>
    </source>
</reference>
<dbReference type="InterPro" id="IPR029033">
    <property type="entry name" value="His_PPase_superfam"/>
</dbReference>
<dbReference type="SUPFAM" id="SSF53254">
    <property type="entry name" value="Phosphoglycerate mutase-like"/>
    <property type="match status" value="1"/>
</dbReference>
<feature type="region of interest" description="Disordered" evidence="1">
    <location>
        <begin position="187"/>
        <end position="208"/>
    </location>
</feature>
<keyword evidence="3" id="KW-1185">Reference proteome</keyword>
<dbReference type="RefSeq" id="WP_202953657.1">
    <property type="nucleotide sequence ID" value="NZ_JAPCID010000006.1"/>
</dbReference>
<dbReference type="SMART" id="SM00855">
    <property type="entry name" value="PGAM"/>
    <property type="match status" value="1"/>
</dbReference>
<gene>
    <name evidence="2" type="ORF">OJ962_04710</name>
</gene>
<proteinExistence type="predicted"/>